<evidence type="ECO:0000256" key="1">
    <source>
        <dbReference type="ARBA" id="ARBA00001412"/>
    </source>
</evidence>
<dbReference type="SUPFAM" id="SSF49785">
    <property type="entry name" value="Galactose-binding domain-like"/>
    <property type="match status" value="1"/>
</dbReference>
<dbReference type="AlphaFoldDB" id="A0AAW1VWN5"/>
<evidence type="ECO:0000256" key="5">
    <source>
        <dbReference type="ARBA" id="ARBA00023295"/>
    </source>
</evidence>
<evidence type="ECO:0000256" key="3">
    <source>
        <dbReference type="ARBA" id="ARBA00012756"/>
    </source>
</evidence>
<accession>A0AAW1VWN5</accession>
<keyword evidence="4" id="KW-0378">Hydrolase</keyword>
<dbReference type="InterPro" id="IPR006104">
    <property type="entry name" value="Glyco_hydro_2_N"/>
</dbReference>
<evidence type="ECO:0000313" key="8">
    <source>
        <dbReference type="Proteomes" id="UP001457282"/>
    </source>
</evidence>
<protein>
    <recommendedName>
        <fullName evidence="3">beta-galactosidase</fullName>
        <ecNumber evidence="3">3.2.1.23</ecNumber>
    </recommendedName>
</protein>
<sequence>MASSSLVGPLVFPSENGHQVWEDQSIIKWRKRDAHVTLRCHESIEGSLKYWYDRNKVNFLVSNSAPWNDDAVTGALDSAARLIKGLPFVESLSGHWKFFLASNPGNVPLNFYHTEFQDFEWETLPVPSNWQMHGFDQPIYTNVVYPFPLDPPFVHVDNPTGCFRTYFGIPEEWKGRRILLHFEAVDSAFCAWINGVPVGYSQDNQDHWWLSGIHRDVHLLSKPQVFIADYFFKSNPAEDFSYADIQVEVKIDNSRETSKDSVLGNFIIEAALFDTENWYSSGGSADLLSSNVAYLKLDLSPSTRLGFHGYLLVGRLKVPRLWSAEQIDDQSYGGAILITEQTRVRKFHLSIGLGCAAWLIDQLQDCLNKQISFQKFTGGFNSYQFWLEQLNNKRGSFLRLSKSVGGLVKSIILPQGRFSEGWRLMAEHLAAIAYGGTEG</sequence>
<organism evidence="7 8">
    <name type="scientific">Rubus argutus</name>
    <name type="common">Southern blackberry</name>
    <dbReference type="NCBI Taxonomy" id="59490"/>
    <lineage>
        <taxon>Eukaryota</taxon>
        <taxon>Viridiplantae</taxon>
        <taxon>Streptophyta</taxon>
        <taxon>Embryophyta</taxon>
        <taxon>Tracheophyta</taxon>
        <taxon>Spermatophyta</taxon>
        <taxon>Magnoliopsida</taxon>
        <taxon>eudicotyledons</taxon>
        <taxon>Gunneridae</taxon>
        <taxon>Pentapetalae</taxon>
        <taxon>rosids</taxon>
        <taxon>fabids</taxon>
        <taxon>Rosales</taxon>
        <taxon>Rosaceae</taxon>
        <taxon>Rosoideae</taxon>
        <taxon>Rosoideae incertae sedis</taxon>
        <taxon>Rubus</taxon>
    </lineage>
</organism>
<gene>
    <name evidence="7" type="ORF">M0R45_036645</name>
</gene>
<name>A0AAW1VWN5_RUBAR</name>
<dbReference type="Gene3D" id="2.60.40.10">
    <property type="entry name" value="Immunoglobulins"/>
    <property type="match status" value="1"/>
</dbReference>
<comment type="caution">
    <text evidence="7">The sequence shown here is derived from an EMBL/GenBank/DDBJ whole genome shotgun (WGS) entry which is preliminary data.</text>
</comment>
<dbReference type="GO" id="GO:0004565">
    <property type="term" value="F:beta-galactosidase activity"/>
    <property type="evidence" value="ECO:0007669"/>
    <property type="project" value="UniProtKB-EC"/>
</dbReference>
<evidence type="ECO:0000259" key="6">
    <source>
        <dbReference type="Pfam" id="PF02837"/>
    </source>
</evidence>
<dbReference type="EC" id="3.2.1.23" evidence="3"/>
<dbReference type="Proteomes" id="UP001457282">
    <property type="component" value="Unassembled WGS sequence"/>
</dbReference>
<keyword evidence="8" id="KW-1185">Reference proteome</keyword>
<feature type="domain" description="Glycosyl hydrolases family 2 sugar binding" evidence="6">
    <location>
        <begin position="90"/>
        <end position="204"/>
    </location>
</feature>
<reference evidence="7 8" key="1">
    <citation type="journal article" date="2023" name="G3 (Bethesda)">
        <title>A chromosome-length genome assembly and annotation of blackberry (Rubus argutus, cv. 'Hillquist').</title>
        <authorList>
            <person name="Bruna T."/>
            <person name="Aryal R."/>
            <person name="Dudchenko O."/>
            <person name="Sargent D.J."/>
            <person name="Mead D."/>
            <person name="Buti M."/>
            <person name="Cavallini A."/>
            <person name="Hytonen T."/>
            <person name="Andres J."/>
            <person name="Pham M."/>
            <person name="Weisz D."/>
            <person name="Mascagni F."/>
            <person name="Usai G."/>
            <person name="Natali L."/>
            <person name="Bassil N."/>
            <person name="Fernandez G.E."/>
            <person name="Lomsadze A."/>
            <person name="Armour M."/>
            <person name="Olukolu B."/>
            <person name="Poorten T."/>
            <person name="Britton C."/>
            <person name="Davik J."/>
            <person name="Ashrafi H."/>
            <person name="Aiden E.L."/>
            <person name="Borodovsky M."/>
            <person name="Worthington M."/>
        </authorList>
    </citation>
    <scope>NUCLEOTIDE SEQUENCE [LARGE SCALE GENOMIC DNA]</scope>
    <source>
        <strain evidence="7">PI 553951</strain>
    </source>
</reference>
<dbReference type="GO" id="GO:0009341">
    <property type="term" value="C:beta-galactosidase complex"/>
    <property type="evidence" value="ECO:0007669"/>
    <property type="project" value="TreeGrafter"/>
</dbReference>
<dbReference type="EMBL" id="JBEDUW010000007">
    <property type="protein sequence ID" value="KAK9912804.1"/>
    <property type="molecule type" value="Genomic_DNA"/>
</dbReference>
<dbReference type="InterPro" id="IPR013783">
    <property type="entry name" value="Ig-like_fold"/>
</dbReference>
<evidence type="ECO:0000313" key="7">
    <source>
        <dbReference type="EMBL" id="KAK9912804.1"/>
    </source>
</evidence>
<comment type="similarity">
    <text evidence="2">Belongs to the glycosyl hydrolase 2 family.</text>
</comment>
<dbReference type="InterPro" id="IPR008979">
    <property type="entry name" value="Galactose-bd-like_sf"/>
</dbReference>
<comment type="catalytic activity">
    <reaction evidence="1">
        <text>Hydrolysis of terminal non-reducing beta-D-galactose residues in beta-D-galactosides.</text>
        <dbReference type="EC" id="3.2.1.23"/>
    </reaction>
</comment>
<dbReference type="Pfam" id="PF02837">
    <property type="entry name" value="Glyco_hydro_2_N"/>
    <property type="match status" value="1"/>
</dbReference>
<dbReference type="GO" id="GO:0005990">
    <property type="term" value="P:lactose catabolic process"/>
    <property type="evidence" value="ECO:0007669"/>
    <property type="project" value="TreeGrafter"/>
</dbReference>
<keyword evidence="5" id="KW-0326">Glycosidase</keyword>
<evidence type="ECO:0000256" key="4">
    <source>
        <dbReference type="ARBA" id="ARBA00022801"/>
    </source>
</evidence>
<dbReference type="PANTHER" id="PTHR46323">
    <property type="entry name" value="BETA-GALACTOSIDASE"/>
    <property type="match status" value="1"/>
</dbReference>
<dbReference type="PANTHER" id="PTHR46323:SF2">
    <property type="entry name" value="BETA-GALACTOSIDASE"/>
    <property type="match status" value="1"/>
</dbReference>
<dbReference type="Gene3D" id="2.60.120.260">
    <property type="entry name" value="Galactose-binding domain-like"/>
    <property type="match status" value="1"/>
</dbReference>
<evidence type="ECO:0000256" key="2">
    <source>
        <dbReference type="ARBA" id="ARBA00007401"/>
    </source>
</evidence>
<proteinExistence type="inferred from homology"/>
<dbReference type="InterPro" id="IPR050347">
    <property type="entry name" value="Bact_Beta-galactosidase"/>
</dbReference>